<feature type="transmembrane region" description="Helical" evidence="1">
    <location>
        <begin position="123"/>
        <end position="143"/>
    </location>
</feature>
<feature type="transmembrane region" description="Helical" evidence="1">
    <location>
        <begin position="31"/>
        <end position="51"/>
    </location>
</feature>
<proteinExistence type="predicted"/>
<dbReference type="Proteomes" id="UP000319143">
    <property type="component" value="Unassembled WGS sequence"/>
</dbReference>
<feature type="transmembrane region" description="Helical" evidence="1">
    <location>
        <begin position="183"/>
        <end position="205"/>
    </location>
</feature>
<evidence type="ECO:0000256" key="1">
    <source>
        <dbReference type="SAM" id="Phobius"/>
    </source>
</evidence>
<feature type="transmembrane region" description="Helical" evidence="1">
    <location>
        <begin position="58"/>
        <end position="77"/>
    </location>
</feature>
<keyword evidence="1" id="KW-0812">Transmembrane</keyword>
<evidence type="ECO:0000313" key="3">
    <source>
        <dbReference type="Proteomes" id="UP000319143"/>
    </source>
</evidence>
<dbReference type="AlphaFoldDB" id="A0A5C6DY31"/>
<keyword evidence="1" id="KW-1133">Transmembrane helix</keyword>
<feature type="transmembrane region" description="Helical" evidence="1">
    <location>
        <begin position="217"/>
        <end position="237"/>
    </location>
</feature>
<evidence type="ECO:0000313" key="2">
    <source>
        <dbReference type="EMBL" id="TWU40747.1"/>
    </source>
</evidence>
<sequence>MVVWFLELRKLHALSPNPLAKWYEALAVVRYLYYGMCLGTLCGIGWAASAAKTPWLRFAVQAIAILLFALTETIALADIRFQSALINGIGLVLGQNILFAWLGVPHFNDPRDRFQRSRRQFSIADIVLATAAFALLIRFAGWYEPPIDAVPYWLGLAGICAGLPIVSSLVCRAMLSRKLSNGFYRLGLAGLLTIPGAAALAYAQLSLSGIVGNPNRVVLLTALYFSVFAGYFIAIAMTAAAGRRSALADTPVPGTSR</sequence>
<reference evidence="2 3" key="1">
    <citation type="submission" date="2019-02" db="EMBL/GenBank/DDBJ databases">
        <title>Deep-cultivation of Planctomycetes and their phenomic and genomic characterization uncovers novel biology.</title>
        <authorList>
            <person name="Wiegand S."/>
            <person name="Jogler M."/>
            <person name="Boedeker C."/>
            <person name="Pinto D."/>
            <person name="Vollmers J."/>
            <person name="Rivas-Marin E."/>
            <person name="Kohn T."/>
            <person name="Peeters S.H."/>
            <person name="Heuer A."/>
            <person name="Rast P."/>
            <person name="Oberbeckmann S."/>
            <person name="Bunk B."/>
            <person name="Jeske O."/>
            <person name="Meyerdierks A."/>
            <person name="Storesund J.E."/>
            <person name="Kallscheuer N."/>
            <person name="Luecker S."/>
            <person name="Lage O.M."/>
            <person name="Pohl T."/>
            <person name="Merkel B.J."/>
            <person name="Hornburger P."/>
            <person name="Mueller R.-W."/>
            <person name="Bruemmer F."/>
            <person name="Labrenz M."/>
            <person name="Spormann A.M."/>
            <person name="Op Den Camp H."/>
            <person name="Overmann J."/>
            <person name="Amann R."/>
            <person name="Jetten M.S.M."/>
            <person name="Mascher T."/>
            <person name="Medema M.H."/>
            <person name="Devos D.P."/>
            <person name="Kaster A.-K."/>
            <person name="Ovreas L."/>
            <person name="Rohde M."/>
            <person name="Galperin M.Y."/>
            <person name="Jogler C."/>
        </authorList>
    </citation>
    <scope>NUCLEOTIDE SEQUENCE [LARGE SCALE GENOMIC DNA]</scope>
    <source>
        <strain evidence="2 3">Poly41</strain>
    </source>
</reference>
<comment type="caution">
    <text evidence="2">The sequence shown here is derived from an EMBL/GenBank/DDBJ whole genome shotgun (WGS) entry which is preliminary data.</text>
</comment>
<keyword evidence="1" id="KW-0472">Membrane</keyword>
<gene>
    <name evidence="2" type="ORF">Poly41_15820</name>
</gene>
<name>A0A5C6DY31_9BACT</name>
<feature type="transmembrane region" description="Helical" evidence="1">
    <location>
        <begin position="149"/>
        <end position="171"/>
    </location>
</feature>
<organism evidence="2 3">
    <name type="scientific">Novipirellula artificiosorum</name>
    <dbReference type="NCBI Taxonomy" id="2528016"/>
    <lineage>
        <taxon>Bacteria</taxon>
        <taxon>Pseudomonadati</taxon>
        <taxon>Planctomycetota</taxon>
        <taxon>Planctomycetia</taxon>
        <taxon>Pirellulales</taxon>
        <taxon>Pirellulaceae</taxon>
        <taxon>Novipirellula</taxon>
    </lineage>
</organism>
<dbReference type="EMBL" id="SJPV01000002">
    <property type="protein sequence ID" value="TWU40747.1"/>
    <property type="molecule type" value="Genomic_DNA"/>
</dbReference>
<protein>
    <submittedName>
        <fullName evidence="2">Uncharacterized protein</fullName>
    </submittedName>
</protein>
<keyword evidence="3" id="KW-1185">Reference proteome</keyword>
<feature type="transmembrane region" description="Helical" evidence="1">
    <location>
        <begin position="83"/>
        <end position="102"/>
    </location>
</feature>
<accession>A0A5C6DY31</accession>